<name>A0A5C4T1Q3_9BACL</name>
<sequence length="400" mass="45412">MNPLHNAVWLYLGSEARNADEIAALTGWCERNRVGKVIVYLHMDSRQDEAIAERVSLLAEACASRNIELHGMVSTLIQRVDNRDSLLLQDKSCYCVDAHGISTFEEPIVGKSYVLDPRHPDVIRTVSDKCAELLRRFPGLNGIHLDFVRYYHYDSRLEIDTKSAGHWIGLPKAGQPIRLETADGVRTTFFIEQASNLYNDPPIGDKLVLSRSYRYCFCEDCLSGFERHSGLVIPESLSETAGKAQWLLEQHPAEWAEYRASIVTGLVGSIRAAVREERPDARLSAAIWYNAPYGNELRDEPFLPDSEYECFGQKWWEWVERGYLDFVCPMDYWMKPGSFGGIVDGQLRKTDGRVPVYAGLLKTPEYEIDRSGYEEYARMAEAGGAAGICFFHYGSWKQLL</sequence>
<reference evidence="1 2" key="1">
    <citation type="submission" date="2019-05" db="EMBL/GenBank/DDBJ databases">
        <title>We sequenced the genome of Paenibacillus hemerocallicola KCTC 33185 for further insight into its adaptation and study the phylogeny of Paenibacillus.</title>
        <authorList>
            <person name="Narsing Rao M.P."/>
        </authorList>
    </citation>
    <scope>NUCLEOTIDE SEQUENCE [LARGE SCALE GENOMIC DNA]</scope>
    <source>
        <strain evidence="1 2">KCTC 33185</strain>
    </source>
</reference>
<dbReference type="PANTHER" id="PTHR43405:SF1">
    <property type="entry name" value="GLYCOSYL HYDROLASE DIGH"/>
    <property type="match status" value="1"/>
</dbReference>
<dbReference type="Gene3D" id="3.20.20.80">
    <property type="entry name" value="Glycosidases"/>
    <property type="match status" value="1"/>
</dbReference>
<dbReference type="EMBL" id="VDCQ01000054">
    <property type="protein sequence ID" value="TNJ62745.1"/>
    <property type="molecule type" value="Genomic_DNA"/>
</dbReference>
<protein>
    <recommendedName>
        <fullName evidence="3">Glycosyl hydrolase-like 10 domain-containing protein</fullName>
    </recommendedName>
</protein>
<dbReference type="AlphaFoldDB" id="A0A5C4T1Q3"/>
<evidence type="ECO:0000313" key="1">
    <source>
        <dbReference type="EMBL" id="TNJ62745.1"/>
    </source>
</evidence>
<gene>
    <name evidence="1" type="ORF">FE784_29320</name>
</gene>
<proteinExistence type="predicted"/>
<keyword evidence="2" id="KW-1185">Reference proteome</keyword>
<organism evidence="1 2">
    <name type="scientific">Paenibacillus hemerocallicola</name>
    <dbReference type="NCBI Taxonomy" id="1172614"/>
    <lineage>
        <taxon>Bacteria</taxon>
        <taxon>Bacillati</taxon>
        <taxon>Bacillota</taxon>
        <taxon>Bacilli</taxon>
        <taxon>Bacillales</taxon>
        <taxon>Paenibacillaceae</taxon>
        <taxon>Paenibacillus</taxon>
    </lineage>
</organism>
<dbReference type="InterPro" id="IPR052177">
    <property type="entry name" value="Divisome_Glycosyl_Hydrolase"/>
</dbReference>
<evidence type="ECO:0008006" key="3">
    <source>
        <dbReference type="Google" id="ProtNLM"/>
    </source>
</evidence>
<dbReference type="RefSeq" id="WP_139605815.1">
    <property type="nucleotide sequence ID" value="NZ_VDCQ01000054.1"/>
</dbReference>
<accession>A0A5C4T1Q3</accession>
<dbReference type="PANTHER" id="PTHR43405">
    <property type="entry name" value="GLYCOSYL HYDROLASE DIGH"/>
    <property type="match status" value="1"/>
</dbReference>
<dbReference type="OrthoDB" id="9794671at2"/>
<evidence type="ECO:0000313" key="2">
    <source>
        <dbReference type="Proteomes" id="UP000307943"/>
    </source>
</evidence>
<dbReference type="Proteomes" id="UP000307943">
    <property type="component" value="Unassembled WGS sequence"/>
</dbReference>
<comment type="caution">
    <text evidence="1">The sequence shown here is derived from an EMBL/GenBank/DDBJ whole genome shotgun (WGS) entry which is preliminary data.</text>
</comment>